<evidence type="ECO:0000256" key="3">
    <source>
        <dbReference type="ARBA" id="ARBA00023002"/>
    </source>
</evidence>
<dbReference type="AlphaFoldDB" id="A0A5A7REJ6"/>
<keyword evidence="11" id="KW-1185">Reference proteome</keyword>
<dbReference type="EC" id="1.14.11.13" evidence="7"/>
<comment type="catalytic activity">
    <reaction evidence="5">
        <text>gibberellin A1 + 2-oxoglutarate + O2 = gibberellin A8 + succinate + CO2</text>
        <dbReference type="Rhea" id="RHEA:15005"/>
        <dbReference type="ChEBI" id="CHEBI:15379"/>
        <dbReference type="ChEBI" id="CHEBI:16526"/>
        <dbReference type="ChEBI" id="CHEBI:16810"/>
        <dbReference type="ChEBI" id="CHEBI:30031"/>
        <dbReference type="ChEBI" id="CHEBI:58524"/>
        <dbReference type="ChEBI" id="CHEBI:58594"/>
        <dbReference type="EC" id="1.14.11.13"/>
    </reaction>
</comment>
<dbReference type="InterPro" id="IPR026992">
    <property type="entry name" value="DIOX_N"/>
</dbReference>
<dbReference type="GO" id="GO:0045543">
    <property type="term" value="F:gibberellin 2-beta-dioxygenase activity"/>
    <property type="evidence" value="ECO:0007669"/>
    <property type="project" value="UniProtKB-EC"/>
</dbReference>
<sequence>MRSKKARALGIPVIDLALERPKLCDLVVKACEEFGFFQVENHGISWEVISRVEKEGLEFFSKSACDKQRARPRQPSPFGYGCKDIGFNGDKGELEYILLEANPHLVSQRVKSLSSDPTKFSRAVNDYVRDVSNLACDILEIAAEGLWVPDKSTFSHLIRNPSSIDSCFRINHYPSSGDVASDHHKPRIGFGEHTDPQVLTILWSNDVWGLQILSGDGLWVPIPPDSEKLCVLVGDSLEALTNGKFTSVRHRAVLSSGSVGNNKRMSMMYFAAPSLDARVSPVEEMVSEEKPSLYREFTWGEYKRAAYLLRLADNRLNMFRV</sequence>
<evidence type="ECO:0000259" key="9">
    <source>
        <dbReference type="PROSITE" id="PS51471"/>
    </source>
</evidence>
<keyword evidence="1 8" id="KW-0479">Metal-binding</keyword>
<dbReference type="FunFam" id="2.60.120.330:FF:000025">
    <property type="entry name" value="Gibberellin 2-beta-dioxygenase 2"/>
    <property type="match status" value="1"/>
</dbReference>
<dbReference type="SUPFAM" id="SSF51197">
    <property type="entry name" value="Clavaminate synthase-like"/>
    <property type="match status" value="1"/>
</dbReference>
<evidence type="ECO:0000256" key="2">
    <source>
        <dbReference type="ARBA" id="ARBA00022964"/>
    </source>
</evidence>
<dbReference type="Proteomes" id="UP000325081">
    <property type="component" value="Unassembled WGS sequence"/>
</dbReference>
<reference evidence="11" key="1">
    <citation type="journal article" date="2019" name="Curr. Biol.">
        <title>Genome Sequence of Striga asiatica Provides Insight into the Evolution of Plant Parasitism.</title>
        <authorList>
            <person name="Yoshida S."/>
            <person name="Kim S."/>
            <person name="Wafula E.K."/>
            <person name="Tanskanen J."/>
            <person name="Kim Y.M."/>
            <person name="Honaas L."/>
            <person name="Yang Z."/>
            <person name="Spallek T."/>
            <person name="Conn C.E."/>
            <person name="Ichihashi Y."/>
            <person name="Cheong K."/>
            <person name="Cui S."/>
            <person name="Der J.P."/>
            <person name="Gundlach H."/>
            <person name="Jiao Y."/>
            <person name="Hori C."/>
            <person name="Ishida J.K."/>
            <person name="Kasahara H."/>
            <person name="Kiba T."/>
            <person name="Kim M.S."/>
            <person name="Koo N."/>
            <person name="Laohavisit A."/>
            <person name="Lee Y.H."/>
            <person name="Lumba S."/>
            <person name="McCourt P."/>
            <person name="Mortimer J.C."/>
            <person name="Mutuku J.M."/>
            <person name="Nomura T."/>
            <person name="Sasaki-Sekimoto Y."/>
            <person name="Seto Y."/>
            <person name="Wang Y."/>
            <person name="Wakatake T."/>
            <person name="Sakakibara H."/>
            <person name="Demura T."/>
            <person name="Yamaguchi S."/>
            <person name="Yoneyama K."/>
            <person name="Manabe R.I."/>
            <person name="Nelson D.C."/>
            <person name="Schulman A.H."/>
            <person name="Timko M.P."/>
            <person name="dePamphilis C.W."/>
            <person name="Choi D."/>
            <person name="Shirasu K."/>
        </authorList>
    </citation>
    <scope>NUCLEOTIDE SEQUENCE [LARGE SCALE GENOMIC DNA]</scope>
    <source>
        <strain evidence="11">cv. UVA1</strain>
    </source>
</reference>
<dbReference type="GO" id="GO:0046872">
    <property type="term" value="F:metal ion binding"/>
    <property type="evidence" value="ECO:0007669"/>
    <property type="project" value="UniProtKB-KW"/>
</dbReference>
<evidence type="ECO:0000313" key="10">
    <source>
        <dbReference type="EMBL" id="GER55154.1"/>
    </source>
</evidence>
<dbReference type="InterPro" id="IPR027443">
    <property type="entry name" value="IPNS-like_sf"/>
</dbReference>
<keyword evidence="3 8" id="KW-0560">Oxidoreductase</keyword>
<dbReference type="PANTHER" id="PTHR47990">
    <property type="entry name" value="2-OXOGLUTARATE (2OG) AND FE(II)-DEPENDENT OXYGENASE SUPERFAMILY PROTEIN-RELATED"/>
    <property type="match status" value="1"/>
</dbReference>
<evidence type="ECO:0000256" key="1">
    <source>
        <dbReference type="ARBA" id="ARBA00022723"/>
    </source>
</evidence>
<dbReference type="GO" id="GO:0009685">
    <property type="term" value="P:gibberellin metabolic process"/>
    <property type="evidence" value="ECO:0007669"/>
    <property type="project" value="UniProtKB-ARBA"/>
</dbReference>
<comment type="similarity">
    <text evidence="6">Belongs to the iron/ascorbate-dependent oxidoreductase family. GA2OX subfamily.</text>
</comment>
<evidence type="ECO:0000256" key="6">
    <source>
        <dbReference type="ARBA" id="ARBA00061282"/>
    </source>
</evidence>
<dbReference type="GO" id="GO:0009805">
    <property type="term" value="P:coumarin biosynthetic process"/>
    <property type="evidence" value="ECO:0007669"/>
    <property type="project" value="UniProtKB-ARBA"/>
</dbReference>
<dbReference type="Gene3D" id="2.60.120.330">
    <property type="entry name" value="B-lactam Antibiotic, Isopenicillin N Synthase, Chain"/>
    <property type="match status" value="1"/>
</dbReference>
<dbReference type="OrthoDB" id="288590at2759"/>
<evidence type="ECO:0000313" key="11">
    <source>
        <dbReference type="Proteomes" id="UP000325081"/>
    </source>
</evidence>
<name>A0A5A7REJ6_STRAF</name>
<keyword evidence="2" id="KW-0223">Dioxygenase</keyword>
<evidence type="ECO:0000256" key="5">
    <source>
        <dbReference type="ARBA" id="ARBA00052204"/>
    </source>
</evidence>
<comment type="caution">
    <text evidence="10">The sequence shown here is derived from an EMBL/GenBank/DDBJ whole genome shotgun (WGS) entry which is preliminary data.</text>
</comment>
<dbReference type="PRINTS" id="PR00682">
    <property type="entry name" value="IPNSYNTHASE"/>
</dbReference>
<organism evidence="10 11">
    <name type="scientific">Striga asiatica</name>
    <name type="common">Asiatic witchweed</name>
    <name type="synonym">Buchnera asiatica</name>
    <dbReference type="NCBI Taxonomy" id="4170"/>
    <lineage>
        <taxon>Eukaryota</taxon>
        <taxon>Viridiplantae</taxon>
        <taxon>Streptophyta</taxon>
        <taxon>Embryophyta</taxon>
        <taxon>Tracheophyta</taxon>
        <taxon>Spermatophyta</taxon>
        <taxon>Magnoliopsida</taxon>
        <taxon>eudicotyledons</taxon>
        <taxon>Gunneridae</taxon>
        <taxon>Pentapetalae</taxon>
        <taxon>asterids</taxon>
        <taxon>lamiids</taxon>
        <taxon>Lamiales</taxon>
        <taxon>Orobanchaceae</taxon>
        <taxon>Buchnereae</taxon>
        <taxon>Striga</taxon>
    </lineage>
</organism>
<keyword evidence="4 8" id="KW-0408">Iron</keyword>
<dbReference type="EMBL" id="BKCP01011626">
    <property type="protein sequence ID" value="GER55154.1"/>
    <property type="molecule type" value="Genomic_DNA"/>
</dbReference>
<dbReference type="InterPro" id="IPR005123">
    <property type="entry name" value="Oxoglu/Fe-dep_dioxygenase_dom"/>
</dbReference>
<evidence type="ECO:0000256" key="7">
    <source>
        <dbReference type="ARBA" id="ARBA00066708"/>
    </source>
</evidence>
<gene>
    <name evidence="10" type="ORF">STAS_32796</name>
</gene>
<dbReference type="InterPro" id="IPR050231">
    <property type="entry name" value="Iron_ascorbate_oxido_reductase"/>
</dbReference>
<dbReference type="InterPro" id="IPR044861">
    <property type="entry name" value="IPNS-like_FE2OG_OXY"/>
</dbReference>
<dbReference type="PROSITE" id="PS51471">
    <property type="entry name" value="FE2OG_OXY"/>
    <property type="match status" value="1"/>
</dbReference>
<accession>A0A5A7REJ6</accession>
<dbReference type="GO" id="GO:0002238">
    <property type="term" value="P:response to molecule of fungal origin"/>
    <property type="evidence" value="ECO:0007669"/>
    <property type="project" value="UniProtKB-ARBA"/>
</dbReference>
<evidence type="ECO:0000256" key="8">
    <source>
        <dbReference type="RuleBase" id="RU003682"/>
    </source>
</evidence>
<dbReference type="Pfam" id="PF03171">
    <property type="entry name" value="2OG-FeII_Oxy"/>
    <property type="match status" value="1"/>
</dbReference>
<evidence type="ECO:0000256" key="4">
    <source>
        <dbReference type="ARBA" id="ARBA00023004"/>
    </source>
</evidence>
<dbReference type="Pfam" id="PF14226">
    <property type="entry name" value="DIOX_N"/>
    <property type="match status" value="1"/>
</dbReference>
<protein>
    <recommendedName>
        <fullName evidence="7">gibberellin 2beta-dioxygenase</fullName>
        <ecNumber evidence="7">1.14.11.13</ecNumber>
    </recommendedName>
</protein>
<proteinExistence type="inferred from homology"/>
<feature type="domain" description="Fe2OG dioxygenase" evidence="9">
    <location>
        <begin position="163"/>
        <end position="273"/>
    </location>
</feature>